<protein>
    <submittedName>
        <fullName evidence="1">Uncharacterized protein</fullName>
    </submittedName>
</protein>
<organism evidence="1">
    <name type="scientific">Anguilla anguilla</name>
    <name type="common">European freshwater eel</name>
    <name type="synonym">Muraena anguilla</name>
    <dbReference type="NCBI Taxonomy" id="7936"/>
    <lineage>
        <taxon>Eukaryota</taxon>
        <taxon>Metazoa</taxon>
        <taxon>Chordata</taxon>
        <taxon>Craniata</taxon>
        <taxon>Vertebrata</taxon>
        <taxon>Euteleostomi</taxon>
        <taxon>Actinopterygii</taxon>
        <taxon>Neopterygii</taxon>
        <taxon>Teleostei</taxon>
        <taxon>Anguilliformes</taxon>
        <taxon>Anguillidae</taxon>
        <taxon>Anguilla</taxon>
    </lineage>
</organism>
<evidence type="ECO:0000313" key="1">
    <source>
        <dbReference type="EMBL" id="JAH88985.1"/>
    </source>
</evidence>
<dbReference type="EMBL" id="GBXM01019592">
    <property type="protein sequence ID" value="JAH88985.1"/>
    <property type="molecule type" value="Transcribed_RNA"/>
</dbReference>
<name>A0A0E9WHC6_ANGAN</name>
<dbReference type="AlphaFoldDB" id="A0A0E9WHC6"/>
<proteinExistence type="predicted"/>
<reference evidence="1" key="1">
    <citation type="submission" date="2014-11" db="EMBL/GenBank/DDBJ databases">
        <authorList>
            <person name="Amaro Gonzalez C."/>
        </authorList>
    </citation>
    <scope>NUCLEOTIDE SEQUENCE</scope>
</reference>
<sequence>MYTLMSDPPTSQVRPTLIKHQRLHLIAAVQADGFEIFQFSKIPQLQGVILSTCGQVVAVLGEGDGGDGARVAGEVGHVGALLQVPDLNLRIGRARPKNEPVRVEFGRRSEHS</sequence>
<reference evidence="1" key="2">
    <citation type="journal article" date="2015" name="Fish Shellfish Immunol.">
        <title>Early steps in the European eel (Anguilla anguilla)-Vibrio vulnificus interaction in the gills: Role of the RtxA13 toxin.</title>
        <authorList>
            <person name="Callol A."/>
            <person name="Pajuelo D."/>
            <person name="Ebbesson L."/>
            <person name="Teles M."/>
            <person name="MacKenzie S."/>
            <person name="Amaro C."/>
        </authorList>
    </citation>
    <scope>NUCLEOTIDE SEQUENCE</scope>
</reference>
<accession>A0A0E9WHC6</accession>